<evidence type="ECO:0000256" key="7">
    <source>
        <dbReference type="ARBA" id="ARBA00022801"/>
    </source>
</evidence>
<evidence type="ECO:0000256" key="8">
    <source>
        <dbReference type="ARBA" id="ARBA00022842"/>
    </source>
</evidence>
<evidence type="ECO:0000256" key="1">
    <source>
        <dbReference type="ARBA" id="ARBA00000830"/>
    </source>
</evidence>
<dbReference type="NCBIfam" id="TIGR01549">
    <property type="entry name" value="HAD-SF-IA-v1"/>
    <property type="match status" value="1"/>
</dbReference>
<feature type="binding site" evidence="10">
    <location>
        <position position="179"/>
    </location>
    <ligand>
        <name>Mg(2+)</name>
        <dbReference type="ChEBI" id="CHEBI:18420"/>
    </ligand>
</feature>
<comment type="caution">
    <text evidence="11">The sequence shown here is derived from an EMBL/GenBank/DDBJ whole genome shotgun (WGS) entry which is preliminary data.</text>
</comment>
<dbReference type="GO" id="GO:0046295">
    <property type="term" value="P:glycolate biosynthetic process"/>
    <property type="evidence" value="ECO:0007669"/>
    <property type="project" value="UniProtKB-UniRule"/>
</dbReference>
<evidence type="ECO:0000313" key="11">
    <source>
        <dbReference type="EMBL" id="GBF58394.1"/>
    </source>
</evidence>
<dbReference type="InterPro" id="IPR041492">
    <property type="entry name" value="HAD_2"/>
</dbReference>
<dbReference type="InterPro" id="IPR023198">
    <property type="entry name" value="PGP-like_dom2"/>
</dbReference>
<keyword evidence="12" id="KW-1185">Reference proteome</keyword>
<keyword evidence="9 10" id="KW-0119">Carbohydrate metabolism</keyword>
<feature type="binding site" evidence="10">
    <location>
        <position position="19"/>
    </location>
    <ligand>
        <name>Mg(2+)</name>
        <dbReference type="ChEBI" id="CHEBI:18420"/>
    </ligand>
</feature>
<dbReference type="InterPro" id="IPR006439">
    <property type="entry name" value="HAD-SF_hydro_IA"/>
</dbReference>
<evidence type="ECO:0000256" key="3">
    <source>
        <dbReference type="ARBA" id="ARBA00004818"/>
    </source>
</evidence>
<comment type="function">
    <text evidence="10">Specifically catalyzes the dephosphorylation of 2-phosphoglycolate. Is involved in the dissimilation of the intracellular 2-phosphoglycolate formed during the DNA repair of 3'-phosphoglycolate ends, a major class of DNA lesions induced by oxidative stress.</text>
</comment>
<organism evidence="11 12">
    <name type="scientific">Candidatus Phycosocius bacilliformis</name>
    <dbReference type="NCBI Taxonomy" id="1445552"/>
    <lineage>
        <taxon>Bacteria</taxon>
        <taxon>Pseudomonadati</taxon>
        <taxon>Pseudomonadota</taxon>
        <taxon>Alphaproteobacteria</taxon>
        <taxon>Caulobacterales</taxon>
        <taxon>Caulobacterales incertae sedis</taxon>
        <taxon>Candidatus Phycosocius</taxon>
    </lineage>
</organism>
<evidence type="ECO:0000256" key="5">
    <source>
        <dbReference type="ARBA" id="ARBA00013078"/>
    </source>
</evidence>
<dbReference type="UniPathway" id="UPA00865">
    <property type="reaction ID" value="UER00834"/>
</dbReference>
<dbReference type="Proteomes" id="UP000245086">
    <property type="component" value="Unassembled WGS sequence"/>
</dbReference>
<dbReference type="HAMAP" id="MF_00495">
    <property type="entry name" value="GPH_hydrolase_bact"/>
    <property type="match status" value="1"/>
</dbReference>
<dbReference type="GO" id="GO:0046872">
    <property type="term" value="F:metal ion binding"/>
    <property type="evidence" value="ECO:0007669"/>
    <property type="project" value="UniProtKB-KW"/>
</dbReference>
<evidence type="ECO:0000313" key="12">
    <source>
        <dbReference type="Proteomes" id="UP000245086"/>
    </source>
</evidence>
<dbReference type="InterPro" id="IPR036412">
    <property type="entry name" value="HAD-like_sf"/>
</dbReference>
<dbReference type="PANTHER" id="PTHR43434">
    <property type="entry name" value="PHOSPHOGLYCOLATE PHOSPHATASE"/>
    <property type="match status" value="1"/>
</dbReference>
<keyword evidence="6 10" id="KW-0479">Metal-binding</keyword>
<reference evidence="11 12" key="1">
    <citation type="journal article" date="2018" name="Genome Announc.">
        <title>Draft Genome Sequence of "Candidatus Phycosocius bacilliformis," an Alphaproteobacterial Ectosymbiont of the Hydrocarbon-Producing Green Alga Botryococcus braunii.</title>
        <authorList>
            <person name="Tanabe Y."/>
            <person name="Yamaguchi H."/>
            <person name="Watanabe M.M."/>
        </authorList>
    </citation>
    <scope>NUCLEOTIDE SEQUENCE [LARGE SCALE GENOMIC DNA]</scope>
    <source>
        <strain evidence="11 12">BOTRYCO-2</strain>
    </source>
</reference>
<dbReference type="Gene3D" id="3.40.50.1000">
    <property type="entry name" value="HAD superfamily/HAD-like"/>
    <property type="match status" value="1"/>
</dbReference>
<dbReference type="SFLD" id="SFLDS00003">
    <property type="entry name" value="Haloacid_Dehalogenase"/>
    <property type="match status" value="1"/>
</dbReference>
<comment type="pathway">
    <text evidence="3 10">Organic acid metabolism; glycolate biosynthesis; glycolate from 2-phosphoglycolate: step 1/1.</text>
</comment>
<dbReference type="EMBL" id="BFBR01000006">
    <property type="protein sequence ID" value="GBF58394.1"/>
    <property type="molecule type" value="Genomic_DNA"/>
</dbReference>
<dbReference type="InterPro" id="IPR037512">
    <property type="entry name" value="PGPase_prok"/>
</dbReference>
<dbReference type="Gene3D" id="1.10.150.240">
    <property type="entry name" value="Putative phosphatase, domain 2"/>
    <property type="match status" value="1"/>
</dbReference>
<dbReference type="SFLD" id="SFLDG01129">
    <property type="entry name" value="C1.5:_HAD__Beta-PGM__Phosphata"/>
    <property type="match status" value="1"/>
</dbReference>
<evidence type="ECO:0000256" key="4">
    <source>
        <dbReference type="ARBA" id="ARBA00006171"/>
    </source>
</evidence>
<comment type="similarity">
    <text evidence="4 10">Belongs to the HAD-like hydrolase superfamily. CbbY/CbbZ/Gph/YieH family.</text>
</comment>
<evidence type="ECO:0000256" key="2">
    <source>
        <dbReference type="ARBA" id="ARBA00001946"/>
    </source>
</evidence>
<dbReference type="EC" id="3.1.3.18" evidence="5 10"/>
<dbReference type="InterPro" id="IPR023214">
    <property type="entry name" value="HAD_sf"/>
</dbReference>
<dbReference type="SUPFAM" id="SSF56784">
    <property type="entry name" value="HAD-like"/>
    <property type="match status" value="1"/>
</dbReference>
<dbReference type="GO" id="GO:0005829">
    <property type="term" value="C:cytosol"/>
    <property type="evidence" value="ECO:0007669"/>
    <property type="project" value="TreeGrafter"/>
</dbReference>
<keyword evidence="8 10" id="KW-0460">Magnesium</keyword>
<dbReference type="InterPro" id="IPR050155">
    <property type="entry name" value="HAD-like_hydrolase_sf"/>
</dbReference>
<dbReference type="OrthoDB" id="9793014at2"/>
<name>A0A2P2EBH4_9PROT</name>
<dbReference type="GO" id="GO:0008967">
    <property type="term" value="F:phosphoglycolate phosphatase activity"/>
    <property type="evidence" value="ECO:0007669"/>
    <property type="project" value="UniProtKB-UniRule"/>
</dbReference>
<dbReference type="GO" id="GO:0006281">
    <property type="term" value="P:DNA repair"/>
    <property type="evidence" value="ECO:0007669"/>
    <property type="project" value="TreeGrafter"/>
</dbReference>
<keyword evidence="7 10" id="KW-0378">Hydrolase</keyword>
<protein>
    <recommendedName>
        <fullName evidence="5 10">Phosphoglycolate phosphatase</fullName>
        <shortName evidence="10">PGP</shortName>
        <shortName evidence="10">PGPase</shortName>
        <ecNumber evidence="5 10">3.1.3.18</ecNumber>
    </recommendedName>
</protein>
<feature type="active site" description="Nucleophile" evidence="10">
    <location>
        <position position="17"/>
    </location>
</feature>
<comment type="cofactor">
    <cofactor evidence="2 10">
        <name>Mg(2+)</name>
        <dbReference type="ChEBI" id="CHEBI:18420"/>
    </cofactor>
</comment>
<gene>
    <name evidence="11" type="primary">cbbZC</name>
    <name evidence="11" type="ORF">PbB2_02075</name>
</gene>
<evidence type="ECO:0000256" key="10">
    <source>
        <dbReference type="HAMAP-Rule" id="MF_00495"/>
    </source>
</evidence>
<dbReference type="Pfam" id="PF13419">
    <property type="entry name" value="HAD_2"/>
    <property type="match status" value="1"/>
</dbReference>
<dbReference type="RefSeq" id="WP_108985256.1">
    <property type="nucleotide sequence ID" value="NZ_BFBR01000006.1"/>
</dbReference>
<evidence type="ECO:0000256" key="9">
    <source>
        <dbReference type="ARBA" id="ARBA00023277"/>
    </source>
</evidence>
<accession>A0A2P2EBH4</accession>
<evidence type="ECO:0000256" key="6">
    <source>
        <dbReference type="ARBA" id="ARBA00022723"/>
    </source>
</evidence>
<dbReference type="AlphaFoldDB" id="A0A2P2EBH4"/>
<proteinExistence type="inferred from homology"/>
<sequence length="231" mass="24032">MGDSLARDLRGFAISFDLDGTLVDTAPDLVRATNAVMDRAGLPQISLTSVRGMIGQGARALVIKAGRAAGVEFDEAALAVHVAHFLEVYQAGLTDESVPFDGVIATLEALAARGAILSVCTNKPAHLAMPVLQAFDMARFFTAIIANGQAGVNKPDGRHLSYTIETSGGHVGRALMVGDSITDVQAARNAGVPVVLASFGYTIEKASALGADAVFDHYAELPDLVGRFLPA</sequence>
<comment type="catalytic activity">
    <reaction evidence="1 10">
        <text>2-phosphoglycolate + H2O = glycolate + phosphate</text>
        <dbReference type="Rhea" id="RHEA:14369"/>
        <dbReference type="ChEBI" id="CHEBI:15377"/>
        <dbReference type="ChEBI" id="CHEBI:29805"/>
        <dbReference type="ChEBI" id="CHEBI:43474"/>
        <dbReference type="ChEBI" id="CHEBI:58033"/>
        <dbReference type="EC" id="3.1.3.18"/>
    </reaction>
</comment>
<dbReference type="GO" id="GO:0005975">
    <property type="term" value="P:carbohydrate metabolic process"/>
    <property type="evidence" value="ECO:0007669"/>
    <property type="project" value="InterPro"/>
</dbReference>
<feature type="binding site" evidence="10">
    <location>
        <position position="17"/>
    </location>
    <ligand>
        <name>Mg(2+)</name>
        <dbReference type="ChEBI" id="CHEBI:18420"/>
    </ligand>
</feature>
<dbReference type="PANTHER" id="PTHR43434:SF1">
    <property type="entry name" value="PHOSPHOGLYCOLATE PHOSPHATASE"/>
    <property type="match status" value="1"/>
</dbReference>